<evidence type="ECO:0000313" key="10">
    <source>
        <dbReference type="EMBL" id="CBK41741.1"/>
    </source>
</evidence>
<keyword evidence="3" id="KW-0597">Phosphoprotein</keyword>
<dbReference type="EC" id="2.7.13.3" evidence="2"/>
<dbReference type="InterPro" id="IPR005467">
    <property type="entry name" value="His_kinase_dom"/>
</dbReference>
<dbReference type="GO" id="GO:0004673">
    <property type="term" value="F:protein histidine kinase activity"/>
    <property type="evidence" value="ECO:0007669"/>
    <property type="project" value="UniProtKB-EC"/>
</dbReference>
<keyword evidence="8" id="KW-0902">Two-component regulatory system</keyword>
<dbReference type="Pfam" id="PF02518">
    <property type="entry name" value="HATPase_c"/>
    <property type="match status" value="1"/>
</dbReference>
<dbReference type="HOGENOM" id="CLU_655135_0_0_0"/>
<comment type="catalytic activity">
    <reaction evidence="1">
        <text>ATP + protein L-histidine = ADP + protein N-phospho-L-histidine.</text>
        <dbReference type="EC" id="2.7.13.3"/>
    </reaction>
</comment>
<evidence type="ECO:0000256" key="2">
    <source>
        <dbReference type="ARBA" id="ARBA00012438"/>
    </source>
</evidence>
<dbReference type="PANTHER" id="PTHR43065:SF10">
    <property type="entry name" value="PEROXIDE STRESS-ACTIVATED HISTIDINE KINASE MAK3"/>
    <property type="match status" value="1"/>
</dbReference>
<keyword evidence="11" id="KW-1185">Reference proteome</keyword>
<evidence type="ECO:0000256" key="5">
    <source>
        <dbReference type="ARBA" id="ARBA00022741"/>
    </source>
</evidence>
<dbReference type="InterPro" id="IPR036890">
    <property type="entry name" value="HATPase_C_sf"/>
</dbReference>
<evidence type="ECO:0000256" key="3">
    <source>
        <dbReference type="ARBA" id="ARBA00022553"/>
    </source>
</evidence>
<proteinExistence type="predicted"/>
<dbReference type="Gene3D" id="3.30.565.10">
    <property type="entry name" value="Histidine kinase-like ATPase, C-terminal domain"/>
    <property type="match status" value="1"/>
</dbReference>
<dbReference type="InterPro" id="IPR029016">
    <property type="entry name" value="GAF-like_dom_sf"/>
</dbReference>
<evidence type="ECO:0000256" key="7">
    <source>
        <dbReference type="ARBA" id="ARBA00022840"/>
    </source>
</evidence>
<dbReference type="Pfam" id="PF13185">
    <property type="entry name" value="GAF_2"/>
    <property type="match status" value="1"/>
</dbReference>
<organism evidence="10 11">
    <name type="scientific">Nitrospira defluvii</name>
    <dbReference type="NCBI Taxonomy" id="330214"/>
    <lineage>
        <taxon>Bacteria</taxon>
        <taxon>Pseudomonadati</taxon>
        <taxon>Nitrospirota</taxon>
        <taxon>Nitrospiria</taxon>
        <taxon>Nitrospirales</taxon>
        <taxon>Nitrospiraceae</taxon>
        <taxon>Nitrospira</taxon>
    </lineage>
</organism>
<dbReference type="InterPro" id="IPR003594">
    <property type="entry name" value="HATPase_dom"/>
</dbReference>
<dbReference type="Gene3D" id="3.30.450.40">
    <property type="match status" value="1"/>
</dbReference>
<sequence length="438" mass="47576">MLPEPQQAETLTQHFTPRGTVRREADLRLLRRDRELDAARRVSEALFQHLTPDDMAIRALEIALETVDAESGSILLADSATEQLVFRHSIGDSRVKAGTAIPWDRGIAGEVFRTGIPIVIRDAHADPRHNASIDQMLGHVTRDMIALPLKRWEGDSIGVFEVLNKRGGRLDDDDLAILTIVSAITAASIEQARLFQDAKLAEVARIVGDIGHDIKNLLMPLVCGAGLLEGEMKDLVARSADLSGATAKDTFQLCAEVIHMVRGSSRRIQDHVAEIADCVKGLSSPAKFAPCRIADIVGSVYDTLRWQAQEQGVMLCRAGLEGLPTIIADERRLFSAFYNLVNNAIPEMSAGGTVTVYGEADSPAARILLHVADTGRGMPDEVKDSLFSIRVVSRKVGGTGLGTKIVKDMIDVHQGRISVESVLGKGTTFHIQLPIVQP</sequence>
<evidence type="ECO:0000256" key="1">
    <source>
        <dbReference type="ARBA" id="ARBA00000085"/>
    </source>
</evidence>
<dbReference type="PROSITE" id="PS50109">
    <property type="entry name" value="HIS_KIN"/>
    <property type="match status" value="1"/>
</dbReference>
<dbReference type="SMART" id="SM00065">
    <property type="entry name" value="GAF"/>
    <property type="match status" value="1"/>
</dbReference>
<keyword evidence="6 10" id="KW-0418">Kinase</keyword>
<protein>
    <recommendedName>
        <fullName evidence="2">histidine kinase</fullName>
        <ecNumber evidence="2">2.7.13.3</ecNumber>
    </recommendedName>
</protein>
<evidence type="ECO:0000256" key="8">
    <source>
        <dbReference type="ARBA" id="ARBA00023012"/>
    </source>
</evidence>
<evidence type="ECO:0000256" key="6">
    <source>
        <dbReference type="ARBA" id="ARBA00022777"/>
    </source>
</evidence>
<keyword evidence="4 10" id="KW-0808">Transferase</keyword>
<dbReference type="SUPFAM" id="SSF55874">
    <property type="entry name" value="ATPase domain of HSP90 chaperone/DNA topoisomerase II/histidine kinase"/>
    <property type="match status" value="1"/>
</dbReference>
<dbReference type="InterPro" id="IPR003018">
    <property type="entry name" value="GAF"/>
</dbReference>
<dbReference type="InterPro" id="IPR004358">
    <property type="entry name" value="Sig_transdc_His_kin-like_C"/>
</dbReference>
<dbReference type="PANTHER" id="PTHR43065">
    <property type="entry name" value="SENSOR HISTIDINE KINASE"/>
    <property type="match status" value="1"/>
</dbReference>
<name>D8PET2_9BACT</name>
<evidence type="ECO:0000313" key="11">
    <source>
        <dbReference type="Proteomes" id="UP000001660"/>
    </source>
</evidence>
<gene>
    <name evidence="10" type="ORF">NIDE2021</name>
</gene>
<reference evidence="10 11" key="1">
    <citation type="journal article" date="2010" name="Proc. Natl. Acad. Sci. U.S.A.">
        <title>A Nitrospira metagenome illuminates the physiology and evolution of globally important nitrite-oxidizing bacteria.</title>
        <authorList>
            <person name="Lucker S."/>
            <person name="Wagner M."/>
            <person name="Maixner F."/>
            <person name="Pelletier E."/>
            <person name="Koch H."/>
            <person name="Vacherie B."/>
            <person name="Rattei T."/>
            <person name="Sinninghe Damste J."/>
            <person name="Spieck E."/>
            <person name="Le Paslier D."/>
            <person name="Daims H."/>
        </authorList>
    </citation>
    <scope>NUCLEOTIDE SEQUENCE [LARGE SCALE GENOMIC DNA]</scope>
</reference>
<dbReference type="KEGG" id="nde:NIDE2021"/>
<dbReference type="SUPFAM" id="SSF55781">
    <property type="entry name" value="GAF domain-like"/>
    <property type="match status" value="1"/>
</dbReference>
<accession>D8PET2</accession>
<dbReference type="AlphaFoldDB" id="D8PET2"/>
<evidence type="ECO:0000259" key="9">
    <source>
        <dbReference type="PROSITE" id="PS50109"/>
    </source>
</evidence>
<evidence type="ECO:0000256" key="4">
    <source>
        <dbReference type="ARBA" id="ARBA00022679"/>
    </source>
</evidence>
<feature type="domain" description="Histidine kinase" evidence="9">
    <location>
        <begin position="209"/>
        <end position="437"/>
    </location>
</feature>
<dbReference type="Proteomes" id="UP000001660">
    <property type="component" value="Chromosome"/>
</dbReference>
<dbReference type="SMART" id="SM00387">
    <property type="entry name" value="HATPase_c"/>
    <property type="match status" value="1"/>
</dbReference>
<dbReference type="OrthoDB" id="9761634at2"/>
<dbReference type="EMBL" id="FP929003">
    <property type="protein sequence ID" value="CBK41741.1"/>
    <property type="molecule type" value="Genomic_DNA"/>
</dbReference>
<keyword evidence="5" id="KW-0547">Nucleotide-binding</keyword>
<dbReference type="eggNOG" id="COG2205">
    <property type="taxonomic scope" value="Bacteria"/>
</dbReference>
<dbReference type="STRING" id="330214.NIDE2021"/>
<dbReference type="GO" id="GO:0005524">
    <property type="term" value="F:ATP binding"/>
    <property type="evidence" value="ECO:0007669"/>
    <property type="project" value="UniProtKB-KW"/>
</dbReference>
<keyword evidence="7" id="KW-0067">ATP-binding</keyword>
<dbReference type="PRINTS" id="PR00344">
    <property type="entry name" value="BCTRLSENSOR"/>
</dbReference>
<dbReference type="GO" id="GO:0000160">
    <property type="term" value="P:phosphorelay signal transduction system"/>
    <property type="evidence" value="ECO:0007669"/>
    <property type="project" value="UniProtKB-KW"/>
</dbReference>